<organism evidence="1 2">
    <name type="scientific">Trema orientale</name>
    <name type="common">Charcoal tree</name>
    <name type="synonym">Celtis orientalis</name>
    <dbReference type="NCBI Taxonomy" id="63057"/>
    <lineage>
        <taxon>Eukaryota</taxon>
        <taxon>Viridiplantae</taxon>
        <taxon>Streptophyta</taxon>
        <taxon>Embryophyta</taxon>
        <taxon>Tracheophyta</taxon>
        <taxon>Spermatophyta</taxon>
        <taxon>Magnoliopsida</taxon>
        <taxon>eudicotyledons</taxon>
        <taxon>Gunneridae</taxon>
        <taxon>Pentapetalae</taxon>
        <taxon>rosids</taxon>
        <taxon>fabids</taxon>
        <taxon>Rosales</taxon>
        <taxon>Cannabaceae</taxon>
        <taxon>Trema</taxon>
    </lineage>
</organism>
<accession>A0A2P5FMU7</accession>
<evidence type="ECO:0000313" key="1">
    <source>
        <dbReference type="EMBL" id="PON99096.1"/>
    </source>
</evidence>
<dbReference type="AlphaFoldDB" id="A0A2P5FMU7"/>
<dbReference type="Proteomes" id="UP000237000">
    <property type="component" value="Unassembled WGS sequence"/>
</dbReference>
<dbReference type="OrthoDB" id="10492802at2759"/>
<name>A0A2P5FMU7_TREOI</name>
<sequence length="105" mass="10587">MRRTGGLASGGRAGGRTVLLGFVANDFVGLGGAGAVAPPNLVAVVVPWELLSLELDRDHDLGPRGVVRKELDHVVGALLSEAATTPDASAGEVGDPDPLRAAALI</sequence>
<protein>
    <submittedName>
        <fullName evidence="1">Uncharacterized protein</fullName>
    </submittedName>
</protein>
<proteinExistence type="predicted"/>
<keyword evidence="2" id="KW-1185">Reference proteome</keyword>
<dbReference type="EMBL" id="JXTC01000021">
    <property type="protein sequence ID" value="PON99096.1"/>
    <property type="molecule type" value="Genomic_DNA"/>
</dbReference>
<evidence type="ECO:0000313" key="2">
    <source>
        <dbReference type="Proteomes" id="UP000237000"/>
    </source>
</evidence>
<comment type="caution">
    <text evidence="1">The sequence shown here is derived from an EMBL/GenBank/DDBJ whole genome shotgun (WGS) entry which is preliminary data.</text>
</comment>
<dbReference type="InParanoid" id="A0A2P5FMU7"/>
<reference evidence="2" key="1">
    <citation type="submission" date="2016-06" db="EMBL/GenBank/DDBJ databases">
        <title>Parallel loss of symbiosis genes in relatives of nitrogen-fixing non-legume Parasponia.</title>
        <authorList>
            <person name="Van Velzen R."/>
            <person name="Holmer R."/>
            <person name="Bu F."/>
            <person name="Rutten L."/>
            <person name="Van Zeijl A."/>
            <person name="Liu W."/>
            <person name="Santuari L."/>
            <person name="Cao Q."/>
            <person name="Sharma T."/>
            <person name="Shen D."/>
            <person name="Roswanjaya Y."/>
            <person name="Wardhani T."/>
            <person name="Kalhor M.S."/>
            <person name="Jansen J."/>
            <person name="Van den Hoogen J."/>
            <person name="Gungor B."/>
            <person name="Hartog M."/>
            <person name="Hontelez J."/>
            <person name="Verver J."/>
            <person name="Yang W.-C."/>
            <person name="Schijlen E."/>
            <person name="Repin R."/>
            <person name="Schilthuizen M."/>
            <person name="Schranz E."/>
            <person name="Heidstra R."/>
            <person name="Miyata K."/>
            <person name="Fedorova E."/>
            <person name="Kohlen W."/>
            <person name="Bisseling T."/>
            <person name="Smit S."/>
            <person name="Geurts R."/>
        </authorList>
    </citation>
    <scope>NUCLEOTIDE SEQUENCE [LARGE SCALE GENOMIC DNA]</scope>
    <source>
        <strain evidence="2">cv. RG33-2</strain>
    </source>
</reference>
<gene>
    <name evidence="1" type="ORF">TorRG33x02_053330</name>
</gene>